<dbReference type="PROSITE" id="PS00868">
    <property type="entry name" value="CYS_MET_METAB_PP"/>
    <property type="match status" value="1"/>
</dbReference>
<comment type="similarity">
    <text evidence="3">Belongs to the GHMP kinase family. Mevalonate kinase subfamily.</text>
</comment>
<dbReference type="InterPro" id="IPR054542">
    <property type="entry name" value="Cys_met_metab_PP"/>
</dbReference>
<dbReference type="SUPFAM" id="SSF54211">
    <property type="entry name" value="Ribosomal protein S5 domain 2-like"/>
    <property type="match status" value="1"/>
</dbReference>
<dbReference type="InterPro" id="IPR015424">
    <property type="entry name" value="PyrdxlP-dep_Trfase"/>
</dbReference>
<keyword evidence="10" id="KW-0808">Transferase</keyword>
<dbReference type="NCBIfam" id="TIGR01329">
    <property type="entry name" value="cysta_beta_ly_E"/>
    <property type="match status" value="1"/>
</dbReference>
<dbReference type="InterPro" id="IPR000277">
    <property type="entry name" value="Cys/Met-Metab_PyrdxlP-dep_enz"/>
</dbReference>
<evidence type="ECO:0000256" key="25">
    <source>
        <dbReference type="ARBA" id="ARBA00029438"/>
    </source>
</evidence>
<dbReference type="InterPro" id="IPR015422">
    <property type="entry name" value="PyrdxlP-dep_Trfase_small"/>
</dbReference>
<evidence type="ECO:0000256" key="4">
    <source>
        <dbReference type="ARBA" id="ARBA00009077"/>
    </source>
</evidence>
<dbReference type="Gene3D" id="3.30.70.890">
    <property type="entry name" value="GHMP kinase, C-terminal domain"/>
    <property type="match status" value="1"/>
</dbReference>
<keyword evidence="8" id="KW-0444">Lipid biosynthesis</keyword>
<dbReference type="SUPFAM" id="SSF55060">
    <property type="entry name" value="GHMP Kinase, C-terminal domain"/>
    <property type="match status" value="1"/>
</dbReference>
<evidence type="ECO:0000256" key="12">
    <source>
        <dbReference type="ARBA" id="ARBA00022741"/>
    </source>
</evidence>
<keyword evidence="20" id="KW-1207">Sterol metabolism</keyword>
<feature type="region of interest" description="Disordered" evidence="31">
    <location>
        <begin position="616"/>
        <end position="644"/>
    </location>
</feature>
<evidence type="ECO:0000256" key="19">
    <source>
        <dbReference type="ARBA" id="ARBA00023098"/>
    </source>
</evidence>
<protein>
    <recommendedName>
        <fullName evidence="30">Cystathionine beta-lyase</fullName>
        <ecNumber evidence="5">2.7.1.36</ecNumber>
        <ecNumber evidence="6">4.4.1.13</ecNumber>
    </recommendedName>
    <alternativeName>
        <fullName evidence="27">Cysteine-S-conjugate beta-lyase</fullName>
    </alternativeName>
</protein>
<comment type="caution">
    <text evidence="33">The sequence shown here is derived from an EMBL/GenBank/DDBJ whole genome shotgun (WGS) entry which is preliminary data.</text>
</comment>
<comment type="cofactor">
    <cofactor evidence="1">
        <name>pyridoxal 5'-phosphate</name>
        <dbReference type="ChEBI" id="CHEBI:597326"/>
    </cofactor>
</comment>
<keyword evidence="7" id="KW-0963">Cytoplasm</keyword>
<evidence type="ECO:0000256" key="6">
    <source>
        <dbReference type="ARBA" id="ARBA00012224"/>
    </source>
</evidence>
<dbReference type="InterPro" id="IPR036554">
    <property type="entry name" value="GHMP_kinase_C_sf"/>
</dbReference>
<dbReference type="PROSITE" id="PS00627">
    <property type="entry name" value="GHMP_KINASES_ATP"/>
    <property type="match status" value="1"/>
</dbReference>
<proteinExistence type="inferred from homology"/>
<evidence type="ECO:0000256" key="3">
    <source>
        <dbReference type="ARBA" id="ARBA00006495"/>
    </source>
</evidence>
<dbReference type="InterPro" id="IPR014721">
    <property type="entry name" value="Ribsml_uS5_D2-typ_fold_subgr"/>
</dbReference>
<dbReference type="InterPro" id="IPR006238">
    <property type="entry name" value="Cys_b_lyase_euk"/>
</dbReference>
<comment type="similarity">
    <text evidence="4">Belongs to the trans-sulfuration enzymes family.</text>
</comment>
<evidence type="ECO:0000256" key="16">
    <source>
        <dbReference type="ARBA" id="ARBA00022898"/>
    </source>
</evidence>
<dbReference type="Gene3D" id="3.30.230.10">
    <property type="match status" value="1"/>
</dbReference>
<feature type="domain" description="GHMP kinase C-terminal" evidence="32">
    <location>
        <begin position="765"/>
        <end position="824"/>
    </location>
</feature>
<accession>A0A9P6LB73</accession>
<evidence type="ECO:0000313" key="34">
    <source>
        <dbReference type="Proteomes" id="UP000736335"/>
    </source>
</evidence>
<dbReference type="GO" id="GO:0004496">
    <property type="term" value="F:mevalonate kinase activity"/>
    <property type="evidence" value="ECO:0007669"/>
    <property type="project" value="UniProtKB-EC"/>
</dbReference>
<dbReference type="InterPro" id="IPR006203">
    <property type="entry name" value="GHMP_knse_ATP-bd_CS"/>
</dbReference>
<dbReference type="PANTHER" id="PTHR11808:SF50">
    <property type="entry name" value="CYSTATHIONINE BETA-LYASE"/>
    <property type="match status" value="1"/>
</dbReference>
<evidence type="ECO:0000313" key="33">
    <source>
        <dbReference type="EMBL" id="KAF9790432.1"/>
    </source>
</evidence>
<evidence type="ECO:0000256" key="30">
    <source>
        <dbReference type="ARBA" id="ARBA00072331"/>
    </source>
</evidence>
<evidence type="ECO:0000256" key="27">
    <source>
        <dbReference type="ARBA" id="ARBA00047213"/>
    </source>
</evidence>
<evidence type="ECO:0000256" key="20">
    <source>
        <dbReference type="ARBA" id="ARBA00023166"/>
    </source>
</evidence>
<dbReference type="GO" id="GO:0071266">
    <property type="term" value="P:'de novo' L-methionine biosynthetic process"/>
    <property type="evidence" value="ECO:0007669"/>
    <property type="project" value="InterPro"/>
</dbReference>
<keyword evidence="12" id="KW-0547">Nucleotide-binding</keyword>
<evidence type="ECO:0000256" key="26">
    <source>
        <dbReference type="ARBA" id="ARBA00046315"/>
    </source>
</evidence>
<evidence type="ECO:0000256" key="21">
    <source>
        <dbReference type="ARBA" id="ARBA00023167"/>
    </source>
</evidence>
<organism evidence="33 34">
    <name type="scientific">Thelephora terrestris</name>
    <dbReference type="NCBI Taxonomy" id="56493"/>
    <lineage>
        <taxon>Eukaryota</taxon>
        <taxon>Fungi</taxon>
        <taxon>Dikarya</taxon>
        <taxon>Basidiomycota</taxon>
        <taxon>Agaricomycotina</taxon>
        <taxon>Agaricomycetes</taxon>
        <taxon>Thelephorales</taxon>
        <taxon>Thelephoraceae</taxon>
        <taxon>Thelephora</taxon>
    </lineage>
</organism>
<evidence type="ECO:0000256" key="8">
    <source>
        <dbReference type="ARBA" id="ARBA00022516"/>
    </source>
</evidence>
<keyword evidence="34" id="KW-1185">Reference proteome</keyword>
<keyword evidence="11" id="KW-0479">Metal-binding</keyword>
<dbReference type="FunFam" id="3.40.640.10:FF:000009">
    <property type="entry name" value="Cystathionine gamma-synthase homolog"/>
    <property type="match status" value="1"/>
</dbReference>
<keyword evidence="19" id="KW-0443">Lipid metabolism</keyword>
<evidence type="ECO:0000256" key="2">
    <source>
        <dbReference type="ARBA" id="ARBA00004496"/>
    </source>
</evidence>
<keyword evidence="14" id="KW-0067">ATP-binding</keyword>
<comment type="subcellular location">
    <subcellularLocation>
        <location evidence="2">Cytoplasm</location>
    </subcellularLocation>
</comment>
<keyword evidence="21" id="KW-0486">Methionine biosynthesis</keyword>
<evidence type="ECO:0000256" key="29">
    <source>
        <dbReference type="ARBA" id="ARBA00047625"/>
    </source>
</evidence>
<evidence type="ECO:0000256" key="11">
    <source>
        <dbReference type="ARBA" id="ARBA00022723"/>
    </source>
</evidence>
<evidence type="ECO:0000256" key="14">
    <source>
        <dbReference type="ARBA" id="ARBA00022840"/>
    </source>
</evidence>
<keyword evidence="13" id="KW-0418">Kinase</keyword>
<evidence type="ECO:0000256" key="31">
    <source>
        <dbReference type="SAM" id="MobiDB-lite"/>
    </source>
</evidence>
<dbReference type="AlphaFoldDB" id="A0A9P6LB73"/>
<feature type="region of interest" description="Disordered" evidence="31">
    <location>
        <begin position="1"/>
        <end position="26"/>
    </location>
</feature>
<keyword evidence="15" id="KW-0460">Magnesium</keyword>
<dbReference type="NCBIfam" id="TIGR00549">
    <property type="entry name" value="mevalon_kin"/>
    <property type="match status" value="1"/>
</dbReference>
<dbReference type="GO" id="GO:0008299">
    <property type="term" value="P:isoprenoid biosynthetic process"/>
    <property type="evidence" value="ECO:0007669"/>
    <property type="project" value="InterPro"/>
</dbReference>
<keyword evidence="23" id="KW-0456">Lyase</keyword>
<dbReference type="InterPro" id="IPR006205">
    <property type="entry name" value="Mev_gal_kin"/>
</dbReference>
<evidence type="ECO:0000256" key="17">
    <source>
        <dbReference type="ARBA" id="ARBA00022955"/>
    </source>
</evidence>
<comment type="catalytic activity">
    <reaction evidence="29">
        <text>an S-substituted L-cysteine + H2O = a thiol + pyruvate + NH4(+)</text>
        <dbReference type="Rhea" id="RHEA:18121"/>
        <dbReference type="ChEBI" id="CHEBI:15361"/>
        <dbReference type="ChEBI" id="CHEBI:15377"/>
        <dbReference type="ChEBI" id="CHEBI:28938"/>
        <dbReference type="ChEBI" id="CHEBI:29256"/>
        <dbReference type="ChEBI" id="CHEBI:58717"/>
        <dbReference type="EC" id="4.4.1.13"/>
    </reaction>
</comment>
<comment type="pathway">
    <text evidence="25">Isoprenoid biosynthesis; isopentenyl diphosphate biosynthesis via mevalonate pathway; isopentenyl diphosphate from (R)-mevalonate: step 1/3.</text>
</comment>
<dbReference type="GO" id="GO:0005737">
    <property type="term" value="C:cytoplasm"/>
    <property type="evidence" value="ECO:0007669"/>
    <property type="project" value="UniProtKB-SubCell"/>
</dbReference>
<dbReference type="Gene3D" id="3.90.1150.10">
    <property type="entry name" value="Aspartate Aminotransferase, domain 1"/>
    <property type="match status" value="1"/>
</dbReference>
<evidence type="ECO:0000256" key="18">
    <source>
        <dbReference type="ARBA" id="ARBA00023011"/>
    </source>
</evidence>
<keyword evidence="17" id="KW-0752">Steroid biosynthesis</keyword>
<name>A0A9P6LB73_9AGAM</name>
<dbReference type="GO" id="GO:0005524">
    <property type="term" value="F:ATP binding"/>
    <property type="evidence" value="ECO:0007669"/>
    <property type="project" value="UniProtKB-KW"/>
</dbReference>
<reference evidence="33" key="1">
    <citation type="journal article" date="2020" name="Nat. Commun.">
        <title>Large-scale genome sequencing of mycorrhizal fungi provides insights into the early evolution of symbiotic traits.</title>
        <authorList>
            <person name="Miyauchi S."/>
            <person name="Kiss E."/>
            <person name="Kuo A."/>
            <person name="Drula E."/>
            <person name="Kohler A."/>
            <person name="Sanchez-Garcia M."/>
            <person name="Morin E."/>
            <person name="Andreopoulos B."/>
            <person name="Barry K.W."/>
            <person name="Bonito G."/>
            <person name="Buee M."/>
            <person name="Carver A."/>
            <person name="Chen C."/>
            <person name="Cichocki N."/>
            <person name="Clum A."/>
            <person name="Culley D."/>
            <person name="Crous P.W."/>
            <person name="Fauchery L."/>
            <person name="Girlanda M."/>
            <person name="Hayes R.D."/>
            <person name="Keri Z."/>
            <person name="LaButti K."/>
            <person name="Lipzen A."/>
            <person name="Lombard V."/>
            <person name="Magnuson J."/>
            <person name="Maillard F."/>
            <person name="Murat C."/>
            <person name="Nolan M."/>
            <person name="Ohm R.A."/>
            <person name="Pangilinan J."/>
            <person name="Pereira M.F."/>
            <person name="Perotto S."/>
            <person name="Peter M."/>
            <person name="Pfister S."/>
            <person name="Riley R."/>
            <person name="Sitrit Y."/>
            <person name="Stielow J.B."/>
            <person name="Szollosi G."/>
            <person name="Zifcakova L."/>
            <person name="Stursova M."/>
            <person name="Spatafora J.W."/>
            <person name="Tedersoo L."/>
            <person name="Vaario L.M."/>
            <person name="Yamada A."/>
            <person name="Yan M."/>
            <person name="Wang P."/>
            <person name="Xu J."/>
            <person name="Bruns T."/>
            <person name="Baldrian P."/>
            <person name="Vilgalys R."/>
            <person name="Dunand C."/>
            <person name="Henrissat B."/>
            <person name="Grigoriev I.V."/>
            <person name="Hibbett D."/>
            <person name="Nagy L.G."/>
            <person name="Martin F.M."/>
        </authorList>
    </citation>
    <scope>NUCLEOTIDE SEQUENCE</scope>
    <source>
        <strain evidence="33">UH-Tt-Lm1</strain>
    </source>
</reference>
<evidence type="ECO:0000256" key="10">
    <source>
        <dbReference type="ARBA" id="ARBA00022679"/>
    </source>
</evidence>
<dbReference type="InterPro" id="IPR013750">
    <property type="entry name" value="GHMP_kinase_C_dom"/>
</dbReference>
<comment type="catalytic activity">
    <reaction evidence="28">
        <text>L,L-cystathionine + H2O = L-homocysteine + pyruvate + NH4(+)</text>
        <dbReference type="Rhea" id="RHEA:13965"/>
        <dbReference type="ChEBI" id="CHEBI:15361"/>
        <dbReference type="ChEBI" id="CHEBI:15377"/>
        <dbReference type="ChEBI" id="CHEBI:28938"/>
        <dbReference type="ChEBI" id="CHEBI:58161"/>
        <dbReference type="ChEBI" id="CHEBI:58199"/>
    </reaction>
</comment>
<gene>
    <name evidence="33" type="ORF">BJ322DRAFT_388090</name>
</gene>
<dbReference type="Pfam" id="PF01053">
    <property type="entry name" value="Cys_Met_Meta_PP"/>
    <property type="match status" value="1"/>
</dbReference>
<evidence type="ECO:0000256" key="13">
    <source>
        <dbReference type="ARBA" id="ARBA00022777"/>
    </source>
</evidence>
<evidence type="ECO:0000256" key="24">
    <source>
        <dbReference type="ARBA" id="ARBA00029310"/>
    </source>
</evidence>
<reference evidence="33" key="2">
    <citation type="submission" date="2020-11" db="EMBL/GenBank/DDBJ databases">
        <authorList>
            <consortium name="DOE Joint Genome Institute"/>
            <person name="Kuo A."/>
            <person name="Miyauchi S."/>
            <person name="Kiss E."/>
            <person name="Drula E."/>
            <person name="Kohler A."/>
            <person name="Sanchez-Garcia M."/>
            <person name="Andreopoulos B."/>
            <person name="Barry K.W."/>
            <person name="Bonito G."/>
            <person name="Buee M."/>
            <person name="Carver A."/>
            <person name="Chen C."/>
            <person name="Cichocki N."/>
            <person name="Clum A."/>
            <person name="Culley D."/>
            <person name="Crous P.W."/>
            <person name="Fauchery L."/>
            <person name="Girlanda M."/>
            <person name="Hayes R."/>
            <person name="Keri Z."/>
            <person name="Labutti K."/>
            <person name="Lipzen A."/>
            <person name="Lombard V."/>
            <person name="Magnuson J."/>
            <person name="Maillard F."/>
            <person name="Morin E."/>
            <person name="Murat C."/>
            <person name="Nolan M."/>
            <person name="Ohm R."/>
            <person name="Pangilinan J."/>
            <person name="Pereira M."/>
            <person name="Perotto S."/>
            <person name="Peter M."/>
            <person name="Riley R."/>
            <person name="Sitrit Y."/>
            <person name="Stielow B."/>
            <person name="Szollosi G."/>
            <person name="Zifcakova L."/>
            <person name="Stursova M."/>
            <person name="Spatafora J.W."/>
            <person name="Tedersoo L."/>
            <person name="Vaario L.-M."/>
            <person name="Yamada A."/>
            <person name="Yan M."/>
            <person name="Wang P."/>
            <person name="Xu J."/>
            <person name="Bruns T."/>
            <person name="Baldrian P."/>
            <person name="Vilgalys R."/>
            <person name="Henrissat B."/>
            <person name="Grigoriev I.V."/>
            <person name="Hibbett D."/>
            <person name="Nagy L.G."/>
            <person name="Martin F.M."/>
        </authorList>
    </citation>
    <scope>NUCLEOTIDE SEQUENCE</scope>
    <source>
        <strain evidence="33">UH-Tt-Lm1</strain>
    </source>
</reference>
<dbReference type="FunFam" id="3.90.1150.10:FF:000013">
    <property type="entry name" value="Cystathionine beta-lyase"/>
    <property type="match status" value="1"/>
</dbReference>
<dbReference type="SUPFAM" id="SSF53383">
    <property type="entry name" value="PLP-dependent transferases"/>
    <property type="match status" value="1"/>
</dbReference>
<evidence type="ECO:0000256" key="22">
    <source>
        <dbReference type="ARBA" id="ARBA00023221"/>
    </source>
</evidence>
<dbReference type="Gene3D" id="3.40.640.10">
    <property type="entry name" value="Type I PLP-dependent aspartate aminotransferase-like (Major domain)"/>
    <property type="match status" value="1"/>
</dbReference>
<dbReference type="PANTHER" id="PTHR11808">
    <property type="entry name" value="TRANS-SULFURATION ENZYME FAMILY MEMBER"/>
    <property type="match status" value="1"/>
</dbReference>
<keyword evidence="9" id="KW-0028">Amino-acid biosynthesis</keyword>
<dbReference type="CDD" id="cd00614">
    <property type="entry name" value="CGS_like"/>
    <property type="match status" value="1"/>
</dbReference>
<dbReference type="OrthoDB" id="2545919at2759"/>
<keyword evidence="18" id="KW-0756">Sterol biosynthesis</keyword>
<sequence>MAPSISTNKSVHDLPTPEPESPVRSRKPYKFSTLCATVENPNLKDQYGASSVPIYQTATFKGMAGEYDYTRSGNPTRSHLENHLAKIYSASHGFAVSSGMAALDIITRLVRPNSTIIAGDDLYGGTNRLLNYLRNNNGVTVHHVDTTNPSSIIPYLTPEVSMVLLESPTNPLLKIVDIAKVSAQVKERAPDAVVVVDNTMMSPYLQRPLEHGADIVYDSATKYLSGHHDLMAGVVVCNRDDLAKQMAFMINSVGNGLSPFDSFLLLRGVKTLAIRMDRQQTSARLVAEMLHGFGFNVFYPGLDSHPDRDIHERIADGTGAVLSFTTGDKGLSEKIVAGTRLWGISVSFGCVNSLISMPCVMSHASIDPATRAARGLPEDLIRLCVGIEDSEDLLDDLEHALFEAGAIELSTSTEQRYVRAKPRAMDPISRAVEKLAEDLSSIGTKRPKENREWLVSAPGKVILFGEHAVVHGVTALAASVDLRCYSITTPRHDGKVSVHLIDVDDFRFEWKLEDLPWDLTDGVAPGELHSDTLDQKVIDGILKRSIPDTASSKAKNASLAFLYLYMMLTHGGERPSFNLSARATLPIGAGLGSSASFSVCIATSLLLLHQRISIPPIPEPSRSPGARSSTDPGHVHVSHQGRRAIPPEVAEEVNRWAFVSEKVLHGTPSGVDNSVSVFGGALAYTKSGFVGKKGGMEPIQGFKSLKFLLTDSKVPRDTKALVAGVAARKAKNPETINTILDAIQSISDEARRALADPELERADLLAALSALINENHAHLVKLGVSHSSLEAIRAKTASEPHKLSTKLTGAGGGGCAVTLLPDYLEQANLEKLVSSLEEDGYGTYLTSVGGSGLGILSPYNRDPESHLDDGPVTPPETPALGDSPGTEDGAGLYRSHRAVFESKSPADLVEWMESRGRWLYV</sequence>
<comment type="catalytic activity">
    <reaction evidence="24">
        <text>(R)-mevalonate + ATP = (R)-5-phosphomevalonate + ADP + H(+)</text>
        <dbReference type="Rhea" id="RHEA:17065"/>
        <dbReference type="ChEBI" id="CHEBI:15378"/>
        <dbReference type="ChEBI" id="CHEBI:30616"/>
        <dbReference type="ChEBI" id="CHEBI:36464"/>
        <dbReference type="ChEBI" id="CHEBI:58146"/>
        <dbReference type="ChEBI" id="CHEBI:456216"/>
        <dbReference type="EC" id="2.7.1.36"/>
    </reaction>
    <physiologicalReaction direction="left-to-right" evidence="24">
        <dbReference type="Rhea" id="RHEA:17066"/>
    </physiologicalReaction>
</comment>
<dbReference type="FunFam" id="3.30.70.890:FF:000003">
    <property type="entry name" value="Mevalonate kinase"/>
    <property type="match status" value="1"/>
</dbReference>
<dbReference type="PRINTS" id="PR00959">
    <property type="entry name" value="MEVGALKINASE"/>
</dbReference>
<feature type="region of interest" description="Disordered" evidence="31">
    <location>
        <begin position="856"/>
        <end position="890"/>
    </location>
</feature>
<dbReference type="EMBL" id="WIUZ02000002">
    <property type="protein sequence ID" value="KAF9790432.1"/>
    <property type="molecule type" value="Genomic_DNA"/>
</dbReference>
<evidence type="ECO:0000256" key="23">
    <source>
        <dbReference type="ARBA" id="ARBA00023239"/>
    </source>
</evidence>
<evidence type="ECO:0000256" key="5">
    <source>
        <dbReference type="ARBA" id="ARBA00012103"/>
    </source>
</evidence>
<dbReference type="GO" id="GO:0046872">
    <property type="term" value="F:metal ion binding"/>
    <property type="evidence" value="ECO:0007669"/>
    <property type="project" value="UniProtKB-KW"/>
</dbReference>
<dbReference type="GO" id="GO:0047804">
    <property type="term" value="F:cysteine-S-conjugate beta-lyase activity"/>
    <property type="evidence" value="ECO:0007669"/>
    <property type="project" value="UniProtKB-EC"/>
</dbReference>
<dbReference type="EC" id="2.7.1.36" evidence="5"/>
<evidence type="ECO:0000256" key="15">
    <source>
        <dbReference type="ARBA" id="ARBA00022842"/>
    </source>
</evidence>
<dbReference type="Proteomes" id="UP000736335">
    <property type="component" value="Unassembled WGS sequence"/>
</dbReference>
<dbReference type="EC" id="4.4.1.13" evidence="6"/>
<keyword evidence="22" id="KW-0753">Steroid metabolism</keyword>
<evidence type="ECO:0000256" key="28">
    <source>
        <dbReference type="ARBA" id="ARBA00047517"/>
    </source>
</evidence>
<dbReference type="GO" id="GO:0019346">
    <property type="term" value="P:transsulfuration"/>
    <property type="evidence" value="ECO:0007669"/>
    <property type="project" value="InterPro"/>
</dbReference>
<evidence type="ECO:0000259" key="32">
    <source>
        <dbReference type="Pfam" id="PF08544"/>
    </source>
</evidence>
<dbReference type="Pfam" id="PF08544">
    <property type="entry name" value="GHMP_kinases_C"/>
    <property type="match status" value="1"/>
</dbReference>
<keyword evidence="16" id="KW-0663">Pyridoxal phosphate</keyword>
<comment type="pathway">
    <text evidence="26">Amino-acid biosynthesis; L-methionine biosynthesis via de novo pathway; L-homocysteine from L-cystathionine: step 1/1.</text>
</comment>
<evidence type="ECO:0000256" key="7">
    <source>
        <dbReference type="ARBA" id="ARBA00022490"/>
    </source>
</evidence>
<dbReference type="InterPro" id="IPR020568">
    <property type="entry name" value="Ribosomal_Su5_D2-typ_SF"/>
</dbReference>
<dbReference type="GO" id="GO:0016126">
    <property type="term" value="P:sterol biosynthetic process"/>
    <property type="evidence" value="ECO:0007669"/>
    <property type="project" value="UniProtKB-KW"/>
</dbReference>
<dbReference type="GO" id="GO:0030170">
    <property type="term" value="F:pyridoxal phosphate binding"/>
    <property type="evidence" value="ECO:0007669"/>
    <property type="project" value="InterPro"/>
</dbReference>
<dbReference type="InterPro" id="IPR015421">
    <property type="entry name" value="PyrdxlP-dep_Trfase_major"/>
</dbReference>
<evidence type="ECO:0000256" key="9">
    <source>
        <dbReference type="ARBA" id="ARBA00022605"/>
    </source>
</evidence>
<evidence type="ECO:0000256" key="1">
    <source>
        <dbReference type="ARBA" id="ARBA00001933"/>
    </source>
</evidence>